<feature type="domain" description="Transposase IS701-like DDE" evidence="1">
    <location>
        <begin position="1"/>
        <end position="83"/>
    </location>
</feature>
<dbReference type="PANTHER" id="PTHR33627:SF1">
    <property type="entry name" value="TRANSPOSASE"/>
    <property type="match status" value="1"/>
</dbReference>
<dbReference type="InterPro" id="IPR039365">
    <property type="entry name" value="IS701-like"/>
</dbReference>
<protein>
    <submittedName>
        <fullName evidence="2">Transposase</fullName>
    </submittedName>
</protein>
<name>A0ABU7QDY0_9ACTN</name>
<keyword evidence="3" id="KW-1185">Reference proteome</keyword>
<sequence length="84" mass="9444">AGRTENSQIGVFLAYATDRGRTLIDRRLYLPTSWTDGRERCRRAGIDDSVAFATKVAMAKEMIRQAIRDKIPFGWVTADAAYGF</sequence>
<proteinExistence type="predicted"/>
<dbReference type="Proteomes" id="UP001354709">
    <property type="component" value="Unassembled WGS sequence"/>
</dbReference>
<feature type="non-terminal residue" evidence="2">
    <location>
        <position position="84"/>
    </location>
</feature>
<accession>A0ABU7QDY0</accession>
<feature type="non-terminal residue" evidence="2">
    <location>
        <position position="1"/>
    </location>
</feature>
<dbReference type="PANTHER" id="PTHR33627">
    <property type="entry name" value="TRANSPOSASE"/>
    <property type="match status" value="1"/>
</dbReference>
<organism evidence="2 3">
    <name type="scientific">Streptomyces asiaticus subsp. ignotus</name>
    <dbReference type="NCBI Taxonomy" id="3098222"/>
    <lineage>
        <taxon>Bacteria</taxon>
        <taxon>Bacillati</taxon>
        <taxon>Actinomycetota</taxon>
        <taxon>Actinomycetes</taxon>
        <taxon>Kitasatosporales</taxon>
        <taxon>Streptomycetaceae</taxon>
        <taxon>Streptomyces</taxon>
        <taxon>Streptomyces violaceusniger group</taxon>
    </lineage>
</organism>
<dbReference type="InterPro" id="IPR038721">
    <property type="entry name" value="IS701-like_DDE_dom"/>
</dbReference>
<evidence type="ECO:0000259" key="1">
    <source>
        <dbReference type="Pfam" id="PF13546"/>
    </source>
</evidence>
<evidence type="ECO:0000313" key="2">
    <source>
        <dbReference type="EMBL" id="MEE4599615.1"/>
    </source>
</evidence>
<dbReference type="RefSeq" id="WP_330816814.1">
    <property type="nucleotide sequence ID" value="NZ_JAZBJO010000236.1"/>
</dbReference>
<comment type="caution">
    <text evidence="2">The sequence shown here is derived from an EMBL/GenBank/DDBJ whole genome shotgun (WGS) entry which is preliminary data.</text>
</comment>
<evidence type="ECO:0000313" key="3">
    <source>
        <dbReference type="Proteomes" id="UP001354709"/>
    </source>
</evidence>
<reference evidence="2 3" key="1">
    <citation type="submission" date="2023-11" db="EMBL/GenBank/DDBJ databases">
        <title>30 novel species of actinomycetes from the DSMZ collection.</title>
        <authorList>
            <person name="Nouioui I."/>
        </authorList>
    </citation>
    <scope>NUCLEOTIDE SEQUENCE [LARGE SCALE GENOMIC DNA]</scope>
    <source>
        <strain evidence="2 3">DSM 41524</strain>
    </source>
</reference>
<gene>
    <name evidence="2" type="ORF">V2J94_48895</name>
</gene>
<dbReference type="EMBL" id="JAZBJO010000236">
    <property type="protein sequence ID" value="MEE4599615.1"/>
    <property type="molecule type" value="Genomic_DNA"/>
</dbReference>
<dbReference type="Pfam" id="PF13546">
    <property type="entry name" value="DDE_5"/>
    <property type="match status" value="1"/>
</dbReference>